<keyword evidence="1" id="KW-1133">Transmembrane helix</keyword>
<comment type="caution">
    <text evidence="2">The sequence shown here is derived from an EMBL/GenBank/DDBJ whole genome shotgun (WGS) entry which is preliminary data.</text>
</comment>
<evidence type="ECO:0000313" key="2">
    <source>
        <dbReference type="EMBL" id="KAA6347068.1"/>
    </source>
</evidence>
<proteinExistence type="predicted"/>
<feature type="transmembrane region" description="Helical" evidence="1">
    <location>
        <begin position="33"/>
        <end position="54"/>
    </location>
</feature>
<sequence>MRVQRNLFSFTKGTKESLRKNSLYPFEVSENGIIFAVTISIQIYIMSHLIKVFIN</sequence>
<dbReference type="AlphaFoldDB" id="A0A5J4SMA9"/>
<keyword evidence="1" id="KW-0472">Membrane</keyword>
<reference evidence="2" key="1">
    <citation type="submission" date="2019-03" db="EMBL/GenBank/DDBJ databases">
        <title>Single cell metagenomics reveals metabolic interactions within the superorganism composed of flagellate Streblomastix strix and complex community of Bacteroidetes bacteria on its surface.</title>
        <authorList>
            <person name="Treitli S.C."/>
            <person name="Kolisko M."/>
            <person name="Husnik F."/>
            <person name="Keeling P."/>
            <person name="Hampl V."/>
        </authorList>
    </citation>
    <scope>NUCLEOTIDE SEQUENCE</scope>
    <source>
        <strain evidence="2">STM</strain>
    </source>
</reference>
<name>A0A5J4SMA9_9ZZZZ</name>
<dbReference type="EMBL" id="SNRY01000108">
    <property type="protein sequence ID" value="KAA6347068.1"/>
    <property type="molecule type" value="Genomic_DNA"/>
</dbReference>
<evidence type="ECO:0000256" key="1">
    <source>
        <dbReference type="SAM" id="Phobius"/>
    </source>
</evidence>
<organism evidence="2">
    <name type="scientific">termite gut metagenome</name>
    <dbReference type="NCBI Taxonomy" id="433724"/>
    <lineage>
        <taxon>unclassified sequences</taxon>
        <taxon>metagenomes</taxon>
        <taxon>organismal metagenomes</taxon>
    </lineage>
</organism>
<protein>
    <submittedName>
        <fullName evidence="2">Uncharacterized protein</fullName>
    </submittedName>
</protein>
<accession>A0A5J4SMA9</accession>
<gene>
    <name evidence="2" type="ORF">EZS27_005479</name>
</gene>
<keyword evidence="1" id="KW-0812">Transmembrane</keyword>